<dbReference type="NCBIfam" id="TIGR01445">
    <property type="entry name" value="intein_Nterm"/>
    <property type="match status" value="1"/>
</dbReference>
<dbReference type="Proteomes" id="UP001149090">
    <property type="component" value="Unassembled WGS sequence"/>
</dbReference>
<keyword evidence="4" id="KW-0235">DNA replication</keyword>
<dbReference type="GO" id="GO:0016539">
    <property type="term" value="P:intein-mediated protein splicing"/>
    <property type="evidence" value="ECO:0007669"/>
    <property type="project" value="InterPro"/>
</dbReference>
<keyword evidence="11" id="KW-0131">Cell cycle</keyword>
<dbReference type="InterPro" id="IPR027925">
    <property type="entry name" value="MCM_N"/>
</dbReference>
<dbReference type="Gene3D" id="2.40.50.140">
    <property type="entry name" value="Nucleic acid-binding proteins"/>
    <property type="match status" value="1"/>
</dbReference>
<evidence type="ECO:0000256" key="6">
    <source>
        <dbReference type="ARBA" id="ARBA00022801"/>
    </source>
</evidence>
<dbReference type="InterPro" id="IPR036844">
    <property type="entry name" value="Hint_dom_sf"/>
</dbReference>
<dbReference type="InterPro" id="IPR018525">
    <property type="entry name" value="MCM_CS"/>
</dbReference>
<protein>
    <recommendedName>
        <fullName evidence="3">DNA helicase</fullName>
        <ecNumber evidence="3">3.6.4.12</ecNumber>
    </recommendedName>
</protein>
<dbReference type="PROSITE" id="PS00847">
    <property type="entry name" value="MCM_1"/>
    <property type="match status" value="1"/>
</dbReference>
<dbReference type="AlphaFoldDB" id="A0A9Q0RCK2"/>
<dbReference type="InterPro" id="IPR003587">
    <property type="entry name" value="Hint_dom_N"/>
</dbReference>
<dbReference type="PRINTS" id="PR01657">
    <property type="entry name" value="MCMFAMILY"/>
</dbReference>
<reference evidence="14" key="1">
    <citation type="submission" date="2022-10" db="EMBL/GenBank/DDBJ databases">
        <title>Novel sulphate-reducing endosymbionts in the free-living metamonad Anaeramoeba.</title>
        <authorList>
            <person name="Jerlstrom-Hultqvist J."/>
            <person name="Cepicka I."/>
            <person name="Gallot-Lavallee L."/>
            <person name="Salas-Leiva D."/>
            <person name="Curtis B.A."/>
            <person name="Zahonova K."/>
            <person name="Pipaliya S."/>
            <person name="Dacks J."/>
            <person name="Roger A.J."/>
        </authorList>
    </citation>
    <scope>NUCLEOTIDE SEQUENCE</scope>
    <source>
        <strain evidence="14">BMAN</strain>
    </source>
</reference>
<dbReference type="Pfam" id="PF17207">
    <property type="entry name" value="MCM_OB"/>
    <property type="match status" value="1"/>
</dbReference>
<evidence type="ECO:0000256" key="3">
    <source>
        <dbReference type="ARBA" id="ARBA00012551"/>
    </source>
</evidence>
<evidence type="ECO:0000256" key="2">
    <source>
        <dbReference type="ARBA" id="ARBA00008010"/>
    </source>
</evidence>
<keyword evidence="8 12" id="KW-0067">ATP-binding</keyword>
<dbReference type="Pfam" id="PF00493">
    <property type="entry name" value="MCM"/>
    <property type="match status" value="2"/>
</dbReference>
<dbReference type="InterPro" id="IPR041562">
    <property type="entry name" value="MCM_lid"/>
</dbReference>
<evidence type="ECO:0000256" key="12">
    <source>
        <dbReference type="RuleBase" id="RU004070"/>
    </source>
</evidence>
<dbReference type="NCBIfam" id="TIGR01443">
    <property type="entry name" value="intein_Cterm"/>
    <property type="match status" value="1"/>
</dbReference>
<dbReference type="InterPro" id="IPR031327">
    <property type="entry name" value="MCM"/>
</dbReference>
<evidence type="ECO:0000256" key="4">
    <source>
        <dbReference type="ARBA" id="ARBA00022705"/>
    </source>
</evidence>
<feature type="domain" description="MCM C-terminal AAA(+) ATPase" evidence="13">
    <location>
        <begin position="361"/>
        <end position="440"/>
    </location>
</feature>
<keyword evidence="7" id="KW-0347">Helicase</keyword>
<keyword evidence="15" id="KW-1185">Reference proteome</keyword>
<comment type="subcellular location">
    <subcellularLocation>
        <location evidence="1">Nucleus</location>
    </subcellularLocation>
</comment>
<dbReference type="GO" id="GO:0043138">
    <property type="term" value="F:3'-5' DNA helicase activity"/>
    <property type="evidence" value="ECO:0007669"/>
    <property type="project" value="TreeGrafter"/>
</dbReference>
<dbReference type="InterPro" id="IPR008048">
    <property type="entry name" value="MCM5"/>
</dbReference>
<dbReference type="GO" id="GO:0003688">
    <property type="term" value="F:DNA replication origin binding"/>
    <property type="evidence" value="ECO:0007669"/>
    <property type="project" value="InterPro"/>
</dbReference>
<organism evidence="14 15">
    <name type="scientific">Anaeramoeba ignava</name>
    <name type="common">Anaerobic marine amoeba</name>
    <dbReference type="NCBI Taxonomy" id="1746090"/>
    <lineage>
        <taxon>Eukaryota</taxon>
        <taxon>Metamonada</taxon>
        <taxon>Anaeramoebidae</taxon>
        <taxon>Anaeramoeba</taxon>
    </lineage>
</organism>
<dbReference type="GO" id="GO:0005524">
    <property type="term" value="F:ATP binding"/>
    <property type="evidence" value="ECO:0007669"/>
    <property type="project" value="UniProtKB-KW"/>
</dbReference>
<keyword evidence="9 12" id="KW-0238">DNA-binding</keyword>
<dbReference type="SUPFAM" id="SSF50249">
    <property type="entry name" value="Nucleic acid-binding proteins"/>
    <property type="match status" value="1"/>
</dbReference>
<keyword evidence="5 12" id="KW-0547">Nucleotide-binding</keyword>
<dbReference type="PANTHER" id="PTHR11630">
    <property type="entry name" value="DNA REPLICATION LICENSING FACTOR MCM FAMILY MEMBER"/>
    <property type="match status" value="1"/>
</dbReference>
<dbReference type="SUPFAM" id="SSF51294">
    <property type="entry name" value="Hedgehog/intein (Hint) domain"/>
    <property type="match status" value="1"/>
</dbReference>
<dbReference type="Pfam" id="PF14551">
    <property type="entry name" value="MCM_N"/>
    <property type="match status" value="1"/>
</dbReference>
<accession>A0A9Q0RCK2</accession>
<dbReference type="EC" id="3.6.4.12" evidence="3"/>
<dbReference type="Gene3D" id="2.20.28.10">
    <property type="match status" value="1"/>
</dbReference>
<comment type="similarity">
    <text evidence="2 12">Belongs to the MCM family.</text>
</comment>
<evidence type="ECO:0000313" key="14">
    <source>
        <dbReference type="EMBL" id="KAJ5075476.1"/>
    </source>
</evidence>
<keyword evidence="10" id="KW-0539">Nucleus</keyword>
<dbReference type="Pfam" id="PF21933">
    <property type="entry name" value="MCM5_C"/>
    <property type="match status" value="1"/>
</dbReference>
<dbReference type="InterPro" id="IPR033762">
    <property type="entry name" value="MCM_OB"/>
</dbReference>
<dbReference type="PANTHER" id="PTHR11630:SF42">
    <property type="entry name" value="DNA REPLICATION LICENSING FACTOR MCM5"/>
    <property type="match status" value="1"/>
</dbReference>
<evidence type="ECO:0000256" key="7">
    <source>
        <dbReference type="ARBA" id="ARBA00022806"/>
    </source>
</evidence>
<evidence type="ECO:0000256" key="1">
    <source>
        <dbReference type="ARBA" id="ARBA00004123"/>
    </source>
</evidence>
<dbReference type="InterPro" id="IPR006141">
    <property type="entry name" value="Intein_N"/>
</dbReference>
<keyword evidence="6" id="KW-0378">Hydrolase</keyword>
<dbReference type="InterPro" id="IPR001208">
    <property type="entry name" value="MCM_dom"/>
</dbReference>
<dbReference type="GO" id="GO:0006270">
    <property type="term" value="P:DNA replication initiation"/>
    <property type="evidence" value="ECO:0007669"/>
    <property type="project" value="InterPro"/>
</dbReference>
<dbReference type="InterPro" id="IPR012340">
    <property type="entry name" value="NA-bd_OB-fold"/>
</dbReference>
<sequence length="1166" mass="133791">MSGFDTGSVFISNQGLTTNDEIQRKTINIKQNFIQFIRKFRKQNSYIYRDQLLHNFHLKQYYLNISLEDIGVFDENLLNELMQNPNRVLKLFESSAFECLSLLTTEQKKTTQNNQQTQEEQDQSLAFESDFFADPKNTQLDIENENQDELVLPDLNEIQILLTGGGKRKEIRNLNSDLISKIVRISGIVVSATPNQAKARILVCQCRNCGHKIWIRSETENGNKLILPRTCGRQSGIGAQQNVECPLDPYVILPDKCKFIDRQLMKLQETPENIPTGEIPRHVLLYLDRYLVEKVSPGTRIAVTGIFSIFQSDAKKSIAVKTPFIRVIGIEVDLEGQGRTTSKFTQEEEEKFRQIAKLPNVYDFISKSIAPAIYGYSDIKKALAIQLFGGVRKKLFDKMRLRGEINVLLLGDPSTSKSQFLKFIEAVAPVGVYASGKGSSVHHKEPVIVKINGKIKFDSIGNIIDEQIKKYSQYINNNKKNQNQSIQIKPFDNLKVLAVNQLNYQVKFKKVHYVLRHQPKEELLQIKTKLGKKFVVTKDHSLLTQKKQENAQNILVPIKGSDIQIGTLLPILKKLQIPFKKTKKQFFNYNLNKDFGYLIGSFISTVLNDSENLVIQKLYSQNQPKLIFKNKNIHFIQKIKNILSSNFNLENIQIIENNQINKKFFQINIFDNNLIQLFKNSIIKEPFQLNGDLILSQKIFLEGLITSMYQANNFVINDSNQEKKFFISTENTPSIFHNQIQIILSRFDIKTKNSFDDETEENGLKIIKKDFVKFCGILNNLNLDSKEKEEGEEINQKDGFEIDFDEVVEIKRKKNKEKKKQNQVYDFSVENETFMLSNMIFVHNSAVGLTASVNRDPTSREFYLEGGAMVLADDGVVCIDEFDKMNENDRVAIHEPMEQQTISISKAGITAVLNARTAVLAAANPVFGRYDDLKSPFENIDFQMSILSRFDLIFIIKDIKNEKRDQAIAKHILRMHMSKNTKDPQSEIDPKILKRYISFCRSTCYPKLSNKASELLKNHYISIRSQAKMKDQYGQSGAIPITVRQLEGIIRMAEALAKMSLSPIANESHVEEAVRIFKVSSLDAANSTNMSGEGVLTKKMIKQIDQIENSIRRRLAIGSSFPEKKMIEILVQSGNKEFAVRKAIQIMLQREELEYIHQRRILFRKR</sequence>
<evidence type="ECO:0000313" key="15">
    <source>
        <dbReference type="Proteomes" id="UP001149090"/>
    </source>
</evidence>
<feature type="domain" description="MCM C-terminal AAA(+) ATPase" evidence="13">
    <location>
        <begin position="844"/>
        <end position="972"/>
    </location>
</feature>
<evidence type="ECO:0000259" key="13">
    <source>
        <dbReference type="PROSITE" id="PS50051"/>
    </source>
</evidence>
<dbReference type="Gene3D" id="3.40.50.300">
    <property type="entry name" value="P-loop containing nucleotide triphosphate hydrolases"/>
    <property type="match status" value="2"/>
</dbReference>
<dbReference type="SUPFAM" id="SSF52540">
    <property type="entry name" value="P-loop containing nucleoside triphosphate hydrolases"/>
    <property type="match status" value="1"/>
</dbReference>
<dbReference type="GO" id="GO:0005634">
    <property type="term" value="C:nucleus"/>
    <property type="evidence" value="ECO:0007669"/>
    <property type="project" value="UniProtKB-SubCell"/>
</dbReference>
<dbReference type="CDD" id="cd00081">
    <property type="entry name" value="Hint"/>
    <property type="match status" value="1"/>
</dbReference>
<name>A0A9Q0RCK2_ANAIG</name>
<dbReference type="PROSITE" id="PS50051">
    <property type="entry name" value="MCM_2"/>
    <property type="match status" value="2"/>
</dbReference>
<dbReference type="PRINTS" id="PR01661">
    <property type="entry name" value="MCMPROTEIN5"/>
</dbReference>
<evidence type="ECO:0000256" key="10">
    <source>
        <dbReference type="ARBA" id="ARBA00023242"/>
    </source>
</evidence>
<dbReference type="GO" id="GO:0000727">
    <property type="term" value="P:double-strand break repair via break-induced replication"/>
    <property type="evidence" value="ECO:0007669"/>
    <property type="project" value="TreeGrafter"/>
</dbReference>
<dbReference type="GO" id="GO:0017116">
    <property type="term" value="F:single-stranded DNA helicase activity"/>
    <property type="evidence" value="ECO:0007669"/>
    <property type="project" value="TreeGrafter"/>
</dbReference>
<dbReference type="Gene3D" id="2.170.16.10">
    <property type="entry name" value="Hedgehog/Intein (Hint) domain"/>
    <property type="match status" value="1"/>
</dbReference>
<evidence type="ECO:0000256" key="9">
    <source>
        <dbReference type="ARBA" id="ARBA00023125"/>
    </source>
</evidence>
<dbReference type="InterPro" id="IPR030934">
    <property type="entry name" value="Intein_C"/>
</dbReference>
<dbReference type="PROSITE" id="PS50818">
    <property type="entry name" value="INTEIN_C_TER"/>
    <property type="match status" value="1"/>
</dbReference>
<dbReference type="Gene3D" id="3.30.1640.10">
    <property type="entry name" value="mini-chromosome maintenance (MCM) complex, chain A, domain 1"/>
    <property type="match status" value="1"/>
</dbReference>
<gene>
    <name evidence="14" type="ORF">M0811_07446</name>
</gene>
<dbReference type="PROSITE" id="PS50817">
    <property type="entry name" value="INTEIN_N_TER"/>
    <property type="match status" value="1"/>
</dbReference>
<comment type="caution">
    <text evidence="14">The sequence shown here is derived from an EMBL/GenBank/DDBJ whole genome shotgun (WGS) entry which is preliminary data.</text>
</comment>
<dbReference type="GO" id="GO:0042555">
    <property type="term" value="C:MCM complex"/>
    <property type="evidence" value="ECO:0007669"/>
    <property type="project" value="InterPro"/>
</dbReference>
<dbReference type="GO" id="GO:0016787">
    <property type="term" value="F:hydrolase activity"/>
    <property type="evidence" value="ECO:0007669"/>
    <property type="project" value="UniProtKB-KW"/>
</dbReference>
<dbReference type="InterPro" id="IPR054125">
    <property type="entry name" value="MCM5_C"/>
</dbReference>
<dbReference type="OrthoDB" id="10036721at2759"/>
<dbReference type="Pfam" id="PF17855">
    <property type="entry name" value="MCM_lid"/>
    <property type="match status" value="1"/>
</dbReference>
<evidence type="ECO:0000256" key="8">
    <source>
        <dbReference type="ARBA" id="ARBA00022840"/>
    </source>
</evidence>
<evidence type="ECO:0000256" key="5">
    <source>
        <dbReference type="ARBA" id="ARBA00022741"/>
    </source>
</evidence>
<dbReference type="GO" id="GO:0003697">
    <property type="term" value="F:single-stranded DNA binding"/>
    <property type="evidence" value="ECO:0007669"/>
    <property type="project" value="TreeGrafter"/>
</dbReference>
<dbReference type="SMART" id="SM00306">
    <property type="entry name" value="HintN"/>
    <property type="match status" value="1"/>
</dbReference>
<dbReference type="EMBL" id="JAPDFW010000065">
    <property type="protein sequence ID" value="KAJ5075476.1"/>
    <property type="molecule type" value="Genomic_DNA"/>
</dbReference>
<proteinExistence type="inferred from homology"/>
<dbReference type="SMART" id="SM00350">
    <property type="entry name" value="MCM"/>
    <property type="match status" value="1"/>
</dbReference>
<evidence type="ECO:0000256" key="11">
    <source>
        <dbReference type="ARBA" id="ARBA00023306"/>
    </source>
</evidence>
<dbReference type="InterPro" id="IPR027417">
    <property type="entry name" value="P-loop_NTPase"/>
</dbReference>